<feature type="region of interest" description="Disordered" evidence="1">
    <location>
        <begin position="88"/>
        <end position="115"/>
    </location>
</feature>
<evidence type="ECO:0000313" key="3">
    <source>
        <dbReference type="Proteomes" id="UP000295662"/>
    </source>
</evidence>
<keyword evidence="3" id="KW-1185">Reference proteome</keyword>
<comment type="caution">
    <text evidence="2">The sequence shown here is derived from an EMBL/GenBank/DDBJ whole genome shotgun (WGS) entry which is preliminary data.</text>
</comment>
<dbReference type="EMBL" id="SOCA01000002">
    <property type="protein sequence ID" value="TDU73045.1"/>
    <property type="molecule type" value="Genomic_DNA"/>
</dbReference>
<sequence>MTVLMPKQTSKLINSMKTFLIILGLGAFSTLGASARDICRVTTVHPGPVVVTRHSHGIILPRLFPRRTVVVTRPLVYAAPASHHVVTTGSGHSTTSVYTGPQGQTTSVTKTTTRN</sequence>
<protein>
    <submittedName>
        <fullName evidence="2">Uncharacterized protein</fullName>
    </submittedName>
</protein>
<name>A0A4R7S6H6_9BACT</name>
<organism evidence="2 3">
    <name type="scientific">Prosthecobacter fusiformis</name>
    <dbReference type="NCBI Taxonomy" id="48464"/>
    <lineage>
        <taxon>Bacteria</taxon>
        <taxon>Pseudomonadati</taxon>
        <taxon>Verrucomicrobiota</taxon>
        <taxon>Verrucomicrobiia</taxon>
        <taxon>Verrucomicrobiales</taxon>
        <taxon>Verrucomicrobiaceae</taxon>
        <taxon>Prosthecobacter</taxon>
    </lineage>
</organism>
<reference evidence="2 3" key="1">
    <citation type="submission" date="2019-03" db="EMBL/GenBank/DDBJ databases">
        <title>Genomic Encyclopedia of Archaeal and Bacterial Type Strains, Phase II (KMG-II): from individual species to whole genera.</title>
        <authorList>
            <person name="Goeker M."/>
        </authorList>
    </citation>
    <scope>NUCLEOTIDE SEQUENCE [LARGE SCALE GENOMIC DNA]</scope>
    <source>
        <strain evidence="2 3">ATCC 25309</strain>
    </source>
</reference>
<gene>
    <name evidence="2" type="ORF">EI77_01512</name>
</gene>
<evidence type="ECO:0000313" key="2">
    <source>
        <dbReference type="EMBL" id="TDU73045.1"/>
    </source>
</evidence>
<dbReference type="Proteomes" id="UP000295662">
    <property type="component" value="Unassembled WGS sequence"/>
</dbReference>
<proteinExistence type="predicted"/>
<evidence type="ECO:0000256" key="1">
    <source>
        <dbReference type="SAM" id="MobiDB-lite"/>
    </source>
</evidence>
<dbReference type="AlphaFoldDB" id="A0A4R7S6H6"/>
<accession>A0A4R7S6H6</accession>